<dbReference type="InterPro" id="IPR052709">
    <property type="entry name" value="Transposase-MT_Hybrid"/>
</dbReference>
<sequence>MDQKQFCVLILYSFLMGKIPDTDDAERSGRPNEVVTPENIKKHNIVLSDGKMKLRFEYEKDLFKLGAAFARARANERSGFWSTVNDSEQCFAMFKRNKPEFLYRYVTMDESWIHHFTPESKQLSPEWTETDDRPTLRLLKDKSFYKSSTEMLEQRCNDCVAVVADYVSAHVLCYMKKVKMTRLSLLFLNIINLC</sequence>
<protein>
    <submittedName>
        <fullName evidence="1">Uncharacterized protein</fullName>
    </submittedName>
</protein>
<comment type="caution">
    <text evidence="1">The sequence shown here is derived from an EMBL/GenBank/DDBJ whole genome shotgun (WGS) entry which is preliminary data.</text>
</comment>
<gene>
    <name evidence="1" type="ORF">GWI33_008166</name>
</gene>
<name>A0A834IRG3_RHYFE</name>
<evidence type="ECO:0000313" key="2">
    <source>
        <dbReference type="Proteomes" id="UP000625711"/>
    </source>
</evidence>
<dbReference type="EMBL" id="JAACXV010000395">
    <property type="protein sequence ID" value="KAF7278592.1"/>
    <property type="molecule type" value="Genomic_DNA"/>
</dbReference>
<organism evidence="1 2">
    <name type="scientific">Rhynchophorus ferrugineus</name>
    <name type="common">Red palm weevil</name>
    <name type="synonym">Curculio ferrugineus</name>
    <dbReference type="NCBI Taxonomy" id="354439"/>
    <lineage>
        <taxon>Eukaryota</taxon>
        <taxon>Metazoa</taxon>
        <taxon>Ecdysozoa</taxon>
        <taxon>Arthropoda</taxon>
        <taxon>Hexapoda</taxon>
        <taxon>Insecta</taxon>
        <taxon>Pterygota</taxon>
        <taxon>Neoptera</taxon>
        <taxon>Endopterygota</taxon>
        <taxon>Coleoptera</taxon>
        <taxon>Polyphaga</taxon>
        <taxon>Cucujiformia</taxon>
        <taxon>Curculionidae</taxon>
        <taxon>Dryophthorinae</taxon>
        <taxon>Rhynchophorus</taxon>
    </lineage>
</organism>
<dbReference type="PANTHER" id="PTHR46060">
    <property type="entry name" value="MARINER MOS1 TRANSPOSASE-LIKE PROTEIN"/>
    <property type="match status" value="1"/>
</dbReference>
<accession>A0A834IRG3</accession>
<dbReference type="PANTHER" id="PTHR46060:SF1">
    <property type="entry name" value="MARINER MOS1 TRANSPOSASE-LIKE PROTEIN"/>
    <property type="match status" value="1"/>
</dbReference>
<dbReference type="Proteomes" id="UP000625711">
    <property type="component" value="Unassembled WGS sequence"/>
</dbReference>
<dbReference type="AlphaFoldDB" id="A0A834IRG3"/>
<reference evidence="1" key="1">
    <citation type="submission" date="2020-08" db="EMBL/GenBank/DDBJ databases">
        <title>Genome sequencing and assembly of the red palm weevil Rhynchophorus ferrugineus.</title>
        <authorList>
            <person name="Dias G.B."/>
            <person name="Bergman C.M."/>
            <person name="Manee M."/>
        </authorList>
    </citation>
    <scope>NUCLEOTIDE SEQUENCE</scope>
    <source>
        <strain evidence="1">AA-2017</strain>
        <tissue evidence="1">Whole larva</tissue>
    </source>
</reference>
<evidence type="ECO:0000313" key="1">
    <source>
        <dbReference type="EMBL" id="KAF7278592.1"/>
    </source>
</evidence>
<proteinExistence type="predicted"/>
<keyword evidence="2" id="KW-1185">Reference proteome</keyword>